<dbReference type="OrthoDB" id="434122at2759"/>
<feature type="signal peptide" evidence="1">
    <location>
        <begin position="1"/>
        <end position="17"/>
    </location>
</feature>
<name>A0A7J6KYG2_PERCH</name>
<dbReference type="EMBL" id="JAAPAO010001030">
    <property type="protein sequence ID" value="KAF4651629.1"/>
    <property type="molecule type" value="Genomic_DNA"/>
</dbReference>
<dbReference type="Proteomes" id="UP000591131">
    <property type="component" value="Unassembled WGS sequence"/>
</dbReference>
<gene>
    <name evidence="2" type="ORF">FOL47_000281</name>
</gene>
<evidence type="ECO:0000256" key="1">
    <source>
        <dbReference type="SAM" id="SignalP"/>
    </source>
</evidence>
<accession>A0A7J6KYG2</accession>
<evidence type="ECO:0000313" key="3">
    <source>
        <dbReference type="Proteomes" id="UP000591131"/>
    </source>
</evidence>
<evidence type="ECO:0000313" key="2">
    <source>
        <dbReference type="EMBL" id="KAF4651629.1"/>
    </source>
</evidence>
<dbReference type="Pfam" id="PF20525">
    <property type="entry name" value="DUF6740"/>
    <property type="match status" value="1"/>
</dbReference>
<keyword evidence="3" id="KW-1185">Reference proteome</keyword>
<feature type="chain" id="PRO_5029524481" evidence="1">
    <location>
        <begin position="18"/>
        <end position="550"/>
    </location>
</feature>
<keyword evidence="1" id="KW-0732">Signal</keyword>
<proteinExistence type="predicted"/>
<organism evidence="2 3">
    <name type="scientific">Perkinsus chesapeaki</name>
    <name type="common">Clam parasite</name>
    <name type="synonym">Perkinsus andrewsi</name>
    <dbReference type="NCBI Taxonomy" id="330153"/>
    <lineage>
        <taxon>Eukaryota</taxon>
        <taxon>Sar</taxon>
        <taxon>Alveolata</taxon>
        <taxon>Perkinsozoa</taxon>
        <taxon>Perkinsea</taxon>
        <taxon>Perkinsida</taxon>
        <taxon>Perkinsidae</taxon>
        <taxon>Perkinsus</taxon>
    </lineage>
</organism>
<dbReference type="InterPro" id="IPR046628">
    <property type="entry name" value="DUF6740"/>
</dbReference>
<protein>
    <submittedName>
        <fullName evidence="2">Uncharacterized protein</fullName>
    </submittedName>
</protein>
<reference evidence="2 3" key="1">
    <citation type="submission" date="2020-04" db="EMBL/GenBank/DDBJ databases">
        <title>Perkinsus chesapeaki whole genome sequence.</title>
        <authorList>
            <person name="Bogema D.R."/>
        </authorList>
    </citation>
    <scope>NUCLEOTIDE SEQUENCE [LARGE SCALE GENOMIC DNA]</scope>
    <source>
        <strain evidence="2">ATCC PRA-425</strain>
    </source>
</reference>
<dbReference type="AlphaFoldDB" id="A0A7J6KYG2"/>
<comment type="caution">
    <text evidence="2">The sequence shown here is derived from an EMBL/GenBank/DDBJ whole genome shotgun (WGS) entry which is preliminary data.</text>
</comment>
<sequence length="550" mass="61064">MLAALHTTLLCSVGVSAFTMGNVRMQTTVKHYCNPDLLDEHGKPVQCHISNSVETMGLVLPGMDDGKSFTMRQDVLVAKDGQVVVQASPNHPYQYLVFAETESHSQTLQLFNKKSYPVHHQTHEQQESSVRRLDVGHTLEDDGWTHQGLVQVDGQKLNKWVRSGVQGVDQKTGVNMTALSQTGLMPNSWTLFTDEADKKMVKLLSTNVFENDRVYQETVVTHWEELHDDLTVDDALQHVFSAYEIEEHSASSPTADEAPIQEARLSRTHLVGEDARLFFNDGETPDWKSQRRLRRADGTASPIDYFKLEEGSAAHKFFLSQYHRHLIDLVKFEFPHDCKLAKASSNTPYCLYVDVDVNRTALDLQFAMSFVDVHNSADVAQLKISVTAEWPGAEVVLDFSFVGGGCAIVFQKGIAFANLNIKVCLSANASGDHLLQPDKRTYQGAADITVSFNIKLPVVPALSISLHGGVAVWGAPHSNISAYGVLGIDVSLAVVGAGVSVDIYGNTVNQQANVWDFQSHVNVHVWVNILVYKHNWPWTWTIWKAGPVTF</sequence>